<dbReference type="Proteomes" id="UP000010473">
    <property type="component" value="Plasmid pSTA7437.01"/>
</dbReference>
<dbReference type="AlphaFoldDB" id="K9XZI6"/>
<accession>K9XZI6</accession>
<gene>
    <name evidence="1" type="ordered locus">Sta7437_4549</name>
</gene>
<reference evidence="2" key="1">
    <citation type="journal article" date="2013" name="Proc. Natl. Acad. Sci. U.S.A.">
        <title>Improving the coverage of the cyanobacterial phylum using diversity-driven genome sequencing.</title>
        <authorList>
            <person name="Shih P.M."/>
            <person name="Wu D."/>
            <person name="Latifi A."/>
            <person name="Axen S.D."/>
            <person name="Fewer D.P."/>
            <person name="Talla E."/>
            <person name="Calteau A."/>
            <person name="Cai F."/>
            <person name="Tandeau de Marsac N."/>
            <person name="Rippka R."/>
            <person name="Herdman M."/>
            <person name="Sivonen K."/>
            <person name="Coursin T."/>
            <person name="Laurent T."/>
            <person name="Goodwin L."/>
            <person name="Nolan M."/>
            <person name="Davenport K.W."/>
            <person name="Han C.S."/>
            <person name="Rubin E.M."/>
            <person name="Eisen J.A."/>
            <person name="Woyke T."/>
            <person name="Gugger M."/>
            <person name="Kerfeld C.A."/>
        </authorList>
    </citation>
    <scope>NUCLEOTIDE SEQUENCE [LARGE SCALE GENOMIC DNA]</scope>
    <source>
        <strain evidence="2">ATCC 29371 / PCC 7437</strain>
        <plasmid evidence="2">Plasmid pSTA7437.01</plasmid>
    </source>
</reference>
<protein>
    <submittedName>
        <fullName evidence="1">Uncharacterized protein</fullName>
    </submittedName>
</protein>
<evidence type="ECO:0000313" key="1">
    <source>
        <dbReference type="EMBL" id="AFZ38010.1"/>
    </source>
</evidence>
<keyword evidence="2" id="KW-1185">Reference proteome</keyword>
<dbReference type="RefSeq" id="WP_015211923.1">
    <property type="nucleotide sequence ID" value="NC_019765.1"/>
</dbReference>
<dbReference type="HOGENOM" id="CLU_637516_0_0_3"/>
<dbReference type="OrthoDB" id="451343at2"/>
<evidence type="ECO:0000313" key="2">
    <source>
        <dbReference type="Proteomes" id="UP000010473"/>
    </source>
</evidence>
<keyword evidence="1" id="KW-0614">Plasmid</keyword>
<sequence length="387" mass="45545">MAFLLVMKIVEKVIYPIITKPESIAEFSLNAIARQRNHYGIVTNINSDSYRPITINWDKNEPFAYTEDEIRVLKIKIVEQLLPQETIVSMPPGTTVLLENGEQIKFDYRQKFLVENNSDRLIIIQNIDTKETYQFQLDYFPGQVFVHFIEPATVTPLENLPLTQHELKYKAEIWLLLEFNCLLLNNLTPTIEQQQKQKWLQNLDRPFNPDELDAAWQISFSQFLQTQAEKVGLYGLKISTKILKQTVDNQFVFGHISDIDFYQSSFLLQWDDGEKISLSYLEMKALAISLVSLVKLSDRVAYEISSERELLKAYIGFRTKKLAQAWLKLLKQIVGRLSNLKDCRREEKRHFLEKRWQYSVEKFRHKKISRRLQDLEIIARLDLEKPP</sequence>
<dbReference type="EMBL" id="CP003654">
    <property type="protein sequence ID" value="AFZ38010.1"/>
    <property type="molecule type" value="Genomic_DNA"/>
</dbReference>
<dbReference type="KEGG" id="scs:Sta7437_4549"/>
<proteinExistence type="predicted"/>
<geneLocation type="plasmid" evidence="1 2">
    <name>pSTA7437.01</name>
</geneLocation>
<name>K9XZI6_STAC7</name>
<organism evidence="1 2">
    <name type="scientific">Stanieria cyanosphaera (strain ATCC 29371 / PCC 7437)</name>
    <dbReference type="NCBI Taxonomy" id="111780"/>
    <lineage>
        <taxon>Bacteria</taxon>
        <taxon>Bacillati</taxon>
        <taxon>Cyanobacteriota</taxon>
        <taxon>Cyanophyceae</taxon>
        <taxon>Pleurocapsales</taxon>
        <taxon>Dermocarpellaceae</taxon>
        <taxon>Stanieria</taxon>
    </lineage>
</organism>